<name>A0ABQ8AC61_BRANA</name>
<keyword evidence="2" id="KW-1185">Reference proteome</keyword>
<sequence length="198" mass="22541">MDLGVSDLKGEGRVIGRVELAYRFWKALTSLTSRTGWAHESRAAAVSIAVKDRLWPCGRLEQWRFILDKRSFASLRRKCSMVLIDSRSSSFAWLRRGFESQWWSRFMVKHLQYQITVLSSSFTLFSPGERAESCVHAKTSTRLSEGCLVVQRIAGAYDYLVFPKVEYTPLGEVAVGHALNSKLTAPTALVLFVEFHFR</sequence>
<dbReference type="EMBL" id="JAGKQM010000013">
    <property type="protein sequence ID" value="KAH0890130.1"/>
    <property type="molecule type" value="Genomic_DNA"/>
</dbReference>
<dbReference type="Proteomes" id="UP000824890">
    <property type="component" value="Unassembled WGS sequence"/>
</dbReference>
<evidence type="ECO:0000313" key="1">
    <source>
        <dbReference type="EMBL" id="KAH0890130.1"/>
    </source>
</evidence>
<reference evidence="1 2" key="1">
    <citation type="submission" date="2021-05" db="EMBL/GenBank/DDBJ databases">
        <title>Genome Assembly of Synthetic Allotetraploid Brassica napus Reveals Homoeologous Exchanges between Subgenomes.</title>
        <authorList>
            <person name="Davis J.T."/>
        </authorList>
    </citation>
    <scope>NUCLEOTIDE SEQUENCE [LARGE SCALE GENOMIC DNA]</scope>
    <source>
        <strain evidence="2">cv. Da-Ae</strain>
        <tissue evidence="1">Seedling</tissue>
    </source>
</reference>
<protein>
    <submittedName>
        <fullName evidence="1">Uncharacterized protein</fullName>
    </submittedName>
</protein>
<organism evidence="1 2">
    <name type="scientific">Brassica napus</name>
    <name type="common">Rape</name>
    <dbReference type="NCBI Taxonomy" id="3708"/>
    <lineage>
        <taxon>Eukaryota</taxon>
        <taxon>Viridiplantae</taxon>
        <taxon>Streptophyta</taxon>
        <taxon>Embryophyta</taxon>
        <taxon>Tracheophyta</taxon>
        <taxon>Spermatophyta</taxon>
        <taxon>Magnoliopsida</taxon>
        <taxon>eudicotyledons</taxon>
        <taxon>Gunneridae</taxon>
        <taxon>Pentapetalae</taxon>
        <taxon>rosids</taxon>
        <taxon>malvids</taxon>
        <taxon>Brassicales</taxon>
        <taxon>Brassicaceae</taxon>
        <taxon>Brassiceae</taxon>
        <taxon>Brassica</taxon>
    </lineage>
</organism>
<comment type="caution">
    <text evidence="1">The sequence shown here is derived from an EMBL/GenBank/DDBJ whole genome shotgun (WGS) entry which is preliminary data.</text>
</comment>
<gene>
    <name evidence="1" type="ORF">HID58_052559</name>
</gene>
<proteinExistence type="predicted"/>
<evidence type="ECO:0000313" key="2">
    <source>
        <dbReference type="Proteomes" id="UP000824890"/>
    </source>
</evidence>
<accession>A0ABQ8AC61</accession>